<dbReference type="InterPro" id="IPR043444">
    <property type="entry name" value="TESPA1-like"/>
</dbReference>
<evidence type="ECO:0000259" key="1">
    <source>
        <dbReference type="SMART" id="SM01257"/>
    </source>
</evidence>
<dbReference type="PANTHER" id="PTHR17469">
    <property type="entry name" value="SPERM SPECIFIC ANTIGEN 2-RELATED"/>
    <property type="match status" value="1"/>
</dbReference>
<sequence>MGLSYFYTEGRSTSTSTITTAHETMAGVVSPDRCGAWSRSRHVNDKVDAEDSLALIMSMAEFTFQDLDDALLQEGCTVEMIENWLKDYSLCWENSCEDVPFNPKVPLCKGNSLEDDFILGAEATALSSHHRKRMSVVLEQPNLKTMNLGYSMTSNTTSKTSSSISEVLTLCQADAETVLYNLGFACEKTCSTYKIPSRFFLIPSKAEGIDFTIYFDSLLHRIKRGDSSYIPAGELNMENRGETRSA</sequence>
<dbReference type="EMBL" id="WNYA01000002">
    <property type="protein sequence ID" value="KAG8585383.1"/>
    <property type="molecule type" value="Genomic_DNA"/>
</dbReference>
<dbReference type="Proteomes" id="UP000824782">
    <property type="component" value="Unassembled WGS sequence"/>
</dbReference>
<evidence type="ECO:0000313" key="3">
    <source>
        <dbReference type="Proteomes" id="UP000824782"/>
    </source>
</evidence>
<name>A0AAV7CME2_ENGPU</name>
<dbReference type="Pfam" id="PF14722">
    <property type="entry name" value="KRAP_IP3R_bind"/>
    <property type="match status" value="1"/>
</dbReference>
<dbReference type="AlphaFoldDB" id="A0AAV7CME2"/>
<reference evidence="2" key="1">
    <citation type="thesis" date="2020" institute="ProQuest LLC" country="789 East Eisenhower Parkway, Ann Arbor, MI, USA">
        <title>Comparative Genomics and Chromosome Evolution.</title>
        <authorList>
            <person name="Mudd A.B."/>
        </authorList>
    </citation>
    <scope>NUCLEOTIDE SEQUENCE</scope>
    <source>
        <strain evidence="2">237g6f4</strain>
        <tissue evidence="2">Blood</tissue>
    </source>
</reference>
<dbReference type="GO" id="GO:0005102">
    <property type="term" value="F:signaling receptor binding"/>
    <property type="evidence" value="ECO:0007669"/>
    <property type="project" value="InterPro"/>
</dbReference>
<dbReference type="SMART" id="SM01257">
    <property type="entry name" value="KRAP_IP3R_bind"/>
    <property type="match status" value="1"/>
</dbReference>
<keyword evidence="3" id="KW-1185">Reference proteome</keyword>
<proteinExistence type="predicted"/>
<feature type="domain" description="ITPR-interacting" evidence="1">
    <location>
        <begin position="144"/>
        <end position="245"/>
    </location>
</feature>
<accession>A0AAV7CME2</accession>
<gene>
    <name evidence="2" type="ORF">GDO81_005006</name>
</gene>
<comment type="caution">
    <text evidence="2">The sequence shown here is derived from an EMBL/GenBank/DDBJ whole genome shotgun (WGS) entry which is preliminary data.</text>
</comment>
<dbReference type="InterPro" id="IPR029325">
    <property type="entry name" value="ITPR-bd"/>
</dbReference>
<evidence type="ECO:0000313" key="2">
    <source>
        <dbReference type="EMBL" id="KAG8585383.1"/>
    </source>
</evidence>
<protein>
    <recommendedName>
        <fullName evidence="1">ITPR-interacting domain-containing protein</fullName>
    </recommendedName>
</protein>
<dbReference type="PANTHER" id="PTHR17469:SF1">
    <property type="entry name" value="PROTEIN TESPA1"/>
    <property type="match status" value="1"/>
</dbReference>
<organism evidence="2 3">
    <name type="scientific">Engystomops pustulosus</name>
    <name type="common">Tungara frog</name>
    <name type="synonym">Physalaemus pustulosus</name>
    <dbReference type="NCBI Taxonomy" id="76066"/>
    <lineage>
        <taxon>Eukaryota</taxon>
        <taxon>Metazoa</taxon>
        <taxon>Chordata</taxon>
        <taxon>Craniata</taxon>
        <taxon>Vertebrata</taxon>
        <taxon>Euteleostomi</taxon>
        <taxon>Amphibia</taxon>
        <taxon>Batrachia</taxon>
        <taxon>Anura</taxon>
        <taxon>Neobatrachia</taxon>
        <taxon>Hyloidea</taxon>
        <taxon>Leptodactylidae</taxon>
        <taxon>Leiuperinae</taxon>
        <taxon>Engystomops</taxon>
    </lineage>
</organism>